<keyword evidence="2" id="KW-1185">Reference proteome</keyword>
<gene>
    <name evidence="1" type="ORF">ARMOST_12900</name>
</gene>
<reference evidence="2" key="1">
    <citation type="journal article" date="2017" name="Nat. Ecol. Evol.">
        <title>Genome expansion and lineage-specific genetic innovations in the forest pathogenic fungi Armillaria.</title>
        <authorList>
            <person name="Sipos G."/>
            <person name="Prasanna A.N."/>
            <person name="Walter M.C."/>
            <person name="O'Connor E."/>
            <person name="Balint B."/>
            <person name="Krizsan K."/>
            <person name="Kiss B."/>
            <person name="Hess J."/>
            <person name="Varga T."/>
            <person name="Slot J."/>
            <person name="Riley R."/>
            <person name="Boka B."/>
            <person name="Rigling D."/>
            <person name="Barry K."/>
            <person name="Lee J."/>
            <person name="Mihaltcheva S."/>
            <person name="LaButti K."/>
            <person name="Lipzen A."/>
            <person name="Waldron R."/>
            <person name="Moloney N.M."/>
            <person name="Sperisen C."/>
            <person name="Kredics L."/>
            <person name="Vagvoelgyi C."/>
            <person name="Patrignani A."/>
            <person name="Fitzpatrick D."/>
            <person name="Nagy I."/>
            <person name="Doyle S."/>
            <person name="Anderson J.B."/>
            <person name="Grigoriev I.V."/>
            <person name="Gueldener U."/>
            <person name="Muensterkoetter M."/>
            <person name="Nagy L.G."/>
        </authorList>
    </citation>
    <scope>NUCLEOTIDE SEQUENCE [LARGE SCALE GENOMIC DNA]</scope>
    <source>
        <strain evidence="2">C18/9</strain>
    </source>
</reference>
<name>A0A284RL78_ARMOS</name>
<evidence type="ECO:0000313" key="2">
    <source>
        <dbReference type="Proteomes" id="UP000219338"/>
    </source>
</evidence>
<proteinExistence type="predicted"/>
<dbReference type="EMBL" id="FUEG01000010">
    <property type="protein sequence ID" value="SJL09522.1"/>
    <property type="molecule type" value="Genomic_DNA"/>
</dbReference>
<protein>
    <submittedName>
        <fullName evidence="1">Uncharacterized protein</fullName>
    </submittedName>
</protein>
<organism evidence="1 2">
    <name type="scientific">Armillaria ostoyae</name>
    <name type="common">Armillaria root rot fungus</name>
    <dbReference type="NCBI Taxonomy" id="47428"/>
    <lineage>
        <taxon>Eukaryota</taxon>
        <taxon>Fungi</taxon>
        <taxon>Dikarya</taxon>
        <taxon>Basidiomycota</taxon>
        <taxon>Agaricomycotina</taxon>
        <taxon>Agaricomycetes</taxon>
        <taxon>Agaricomycetidae</taxon>
        <taxon>Agaricales</taxon>
        <taxon>Marasmiineae</taxon>
        <taxon>Physalacriaceae</taxon>
        <taxon>Armillaria</taxon>
    </lineage>
</organism>
<sequence length="106" mass="12367">MTPCADQRPAQTTLMNFGYEFSSSTEMEKVARLGAQNGGKVGQDRMGFLLHVLGLRVTFPEEPELPFFAVEPYLLRKQSLVVKNPKRRNRLRQDRQIYQHHECQRF</sequence>
<dbReference type="AlphaFoldDB" id="A0A284RL78"/>
<evidence type="ECO:0000313" key="1">
    <source>
        <dbReference type="EMBL" id="SJL09522.1"/>
    </source>
</evidence>
<dbReference type="Proteomes" id="UP000219338">
    <property type="component" value="Unassembled WGS sequence"/>
</dbReference>
<accession>A0A284RL78</accession>